<dbReference type="AlphaFoldDB" id="A0A9P4QEJ5"/>
<evidence type="ECO:0000313" key="3">
    <source>
        <dbReference type="Proteomes" id="UP000799441"/>
    </source>
</evidence>
<sequence length="196" mass="21286">MLRSSAIYCLILPACVKTASTRLHPDTPFPSCLRNVLTPIIGPWYSPPSFSSQQTQLCSAHAWMHTCTHPLHICMLPRYRLHASRNYSSPSSVRSRCVGVCCGPGVGGVRDTGMGSASPHTAQPSSQVLYSTVQALPASRFPVFRGLRCPVPYRLYLAAQAVVAVVGGRTKDSGWPRSMATGLLRRYVTLRAKSAI</sequence>
<feature type="signal peptide" evidence="1">
    <location>
        <begin position="1"/>
        <end position="21"/>
    </location>
</feature>
<keyword evidence="1" id="KW-0732">Signal</keyword>
<gene>
    <name evidence="2" type="ORF">K431DRAFT_116371</name>
</gene>
<feature type="chain" id="PRO_5040485954" description="Secreted protein" evidence="1">
    <location>
        <begin position="22"/>
        <end position="196"/>
    </location>
</feature>
<reference evidence="2" key="1">
    <citation type="journal article" date="2020" name="Stud. Mycol.">
        <title>101 Dothideomycetes genomes: a test case for predicting lifestyles and emergence of pathogens.</title>
        <authorList>
            <person name="Haridas S."/>
            <person name="Albert R."/>
            <person name="Binder M."/>
            <person name="Bloem J."/>
            <person name="Labutti K."/>
            <person name="Salamov A."/>
            <person name="Andreopoulos B."/>
            <person name="Baker S."/>
            <person name="Barry K."/>
            <person name="Bills G."/>
            <person name="Bluhm B."/>
            <person name="Cannon C."/>
            <person name="Castanera R."/>
            <person name="Culley D."/>
            <person name="Daum C."/>
            <person name="Ezra D."/>
            <person name="Gonzalez J."/>
            <person name="Henrissat B."/>
            <person name="Kuo A."/>
            <person name="Liang C."/>
            <person name="Lipzen A."/>
            <person name="Lutzoni F."/>
            <person name="Magnuson J."/>
            <person name="Mondo S."/>
            <person name="Nolan M."/>
            <person name="Ohm R."/>
            <person name="Pangilinan J."/>
            <person name="Park H.-J."/>
            <person name="Ramirez L."/>
            <person name="Alfaro M."/>
            <person name="Sun H."/>
            <person name="Tritt A."/>
            <person name="Yoshinaga Y."/>
            <person name="Zwiers L.-H."/>
            <person name="Turgeon B."/>
            <person name="Goodwin S."/>
            <person name="Spatafora J."/>
            <person name="Crous P."/>
            <person name="Grigoriev I."/>
        </authorList>
    </citation>
    <scope>NUCLEOTIDE SEQUENCE</scope>
    <source>
        <strain evidence="2">CBS 116435</strain>
    </source>
</reference>
<evidence type="ECO:0000313" key="2">
    <source>
        <dbReference type="EMBL" id="KAF2724974.1"/>
    </source>
</evidence>
<evidence type="ECO:0008006" key="4">
    <source>
        <dbReference type="Google" id="ProtNLM"/>
    </source>
</evidence>
<accession>A0A9P4QEJ5</accession>
<comment type="caution">
    <text evidence="2">The sequence shown here is derived from an EMBL/GenBank/DDBJ whole genome shotgun (WGS) entry which is preliminary data.</text>
</comment>
<proteinExistence type="predicted"/>
<dbReference type="Proteomes" id="UP000799441">
    <property type="component" value="Unassembled WGS sequence"/>
</dbReference>
<name>A0A9P4QEJ5_9PEZI</name>
<protein>
    <recommendedName>
        <fullName evidence="4">Secreted protein</fullName>
    </recommendedName>
</protein>
<dbReference type="EMBL" id="MU003769">
    <property type="protein sequence ID" value="KAF2724974.1"/>
    <property type="molecule type" value="Genomic_DNA"/>
</dbReference>
<organism evidence="2 3">
    <name type="scientific">Polychaeton citri CBS 116435</name>
    <dbReference type="NCBI Taxonomy" id="1314669"/>
    <lineage>
        <taxon>Eukaryota</taxon>
        <taxon>Fungi</taxon>
        <taxon>Dikarya</taxon>
        <taxon>Ascomycota</taxon>
        <taxon>Pezizomycotina</taxon>
        <taxon>Dothideomycetes</taxon>
        <taxon>Dothideomycetidae</taxon>
        <taxon>Capnodiales</taxon>
        <taxon>Capnodiaceae</taxon>
        <taxon>Polychaeton</taxon>
    </lineage>
</organism>
<keyword evidence="3" id="KW-1185">Reference proteome</keyword>
<evidence type="ECO:0000256" key="1">
    <source>
        <dbReference type="SAM" id="SignalP"/>
    </source>
</evidence>